<dbReference type="PANTHER" id="PTHR47257">
    <property type="entry name" value="PH-RESPONSE TRANSCRIPTION FACTOR PACC/RIM101"/>
    <property type="match status" value="1"/>
</dbReference>
<feature type="compositionally biased region" description="Polar residues" evidence="10">
    <location>
        <begin position="1"/>
        <end position="12"/>
    </location>
</feature>
<feature type="domain" description="C2H2-type" evidence="11">
    <location>
        <begin position="194"/>
        <end position="221"/>
    </location>
</feature>
<evidence type="ECO:0000313" key="13">
    <source>
        <dbReference type="Proteomes" id="UP000242525"/>
    </source>
</evidence>
<dbReference type="Proteomes" id="UP000242525">
    <property type="component" value="Unassembled WGS sequence"/>
</dbReference>
<evidence type="ECO:0000256" key="10">
    <source>
        <dbReference type="SAM" id="MobiDB-lite"/>
    </source>
</evidence>
<evidence type="ECO:0000313" key="12">
    <source>
        <dbReference type="EMBL" id="CDO54281.1"/>
    </source>
</evidence>
<evidence type="ECO:0000256" key="8">
    <source>
        <dbReference type="ARBA" id="ARBA00038089"/>
    </source>
</evidence>
<feature type="compositionally biased region" description="Polar residues" evidence="10">
    <location>
        <begin position="430"/>
        <end position="467"/>
    </location>
</feature>
<keyword evidence="2" id="KW-0678">Repressor</keyword>
<keyword evidence="7" id="KW-0539">Nucleus</keyword>
<feature type="compositionally biased region" description="Gly residues" evidence="10">
    <location>
        <begin position="391"/>
        <end position="400"/>
    </location>
</feature>
<dbReference type="PANTHER" id="PTHR47257:SF1">
    <property type="entry name" value="PH-RESPONSE TRANSCRIPTION FACTOR PACC_RIM101"/>
    <property type="match status" value="1"/>
</dbReference>
<dbReference type="GO" id="GO:0045944">
    <property type="term" value="P:positive regulation of transcription by RNA polymerase II"/>
    <property type="evidence" value="ECO:0007669"/>
    <property type="project" value="TreeGrafter"/>
</dbReference>
<evidence type="ECO:0000256" key="4">
    <source>
        <dbReference type="ARBA" id="ARBA00022737"/>
    </source>
</evidence>
<evidence type="ECO:0000256" key="2">
    <source>
        <dbReference type="ARBA" id="ARBA00022491"/>
    </source>
</evidence>
<comment type="similarity">
    <text evidence="8">Belongs to the pacC/RIM101 family.</text>
</comment>
<dbReference type="SMART" id="SM00355">
    <property type="entry name" value="ZnF_C2H2"/>
    <property type="match status" value="3"/>
</dbReference>
<dbReference type="InterPro" id="IPR013087">
    <property type="entry name" value="Znf_C2H2_type"/>
</dbReference>
<evidence type="ECO:0000256" key="9">
    <source>
        <dbReference type="PROSITE-ProRule" id="PRU00042"/>
    </source>
</evidence>
<name>A0A0J9XA13_GEOCN</name>
<keyword evidence="3" id="KW-0479">Metal-binding</keyword>
<feature type="region of interest" description="Disordered" evidence="10">
    <location>
        <begin position="430"/>
        <end position="513"/>
    </location>
</feature>
<feature type="compositionally biased region" description="Basic and acidic residues" evidence="10">
    <location>
        <begin position="209"/>
        <end position="221"/>
    </location>
</feature>
<keyword evidence="4" id="KW-0677">Repeat</keyword>
<feature type="region of interest" description="Disordered" evidence="10">
    <location>
        <begin position="391"/>
        <end position="410"/>
    </location>
</feature>
<keyword evidence="6" id="KW-0862">Zinc</keyword>
<dbReference type="SUPFAM" id="SSF57667">
    <property type="entry name" value="beta-beta-alpha zinc fingers"/>
    <property type="match status" value="2"/>
</dbReference>
<feature type="domain" description="C2H2-type" evidence="11">
    <location>
        <begin position="164"/>
        <end position="193"/>
    </location>
</feature>
<proteinExistence type="inferred from homology"/>
<accession>A0A0J9XA13</accession>
<comment type="subcellular location">
    <subcellularLocation>
        <location evidence="1">Nucleus</location>
    </subcellularLocation>
</comment>
<evidence type="ECO:0000256" key="5">
    <source>
        <dbReference type="ARBA" id="ARBA00022771"/>
    </source>
</evidence>
<dbReference type="STRING" id="1173061.A0A0J9XA13"/>
<organism evidence="12 13">
    <name type="scientific">Geotrichum candidum</name>
    <name type="common">Oospora lactis</name>
    <name type="synonym">Dipodascus geotrichum</name>
    <dbReference type="NCBI Taxonomy" id="1173061"/>
    <lineage>
        <taxon>Eukaryota</taxon>
        <taxon>Fungi</taxon>
        <taxon>Dikarya</taxon>
        <taxon>Ascomycota</taxon>
        <taxon>Saccharomycotina</taxon>
        <taxon>Dipodascomycetes</taxon>
        <taxon>Dipodascales</taxon>
        <taxon>Dipodascaceae</taxon>
        <taxon>Geotrichum</taxon>
    </lineage>
</organism>
<dbReference type="EMBL" id="CCBN010000007">
    <property type="protein sequence ID" value="CDO54281.1"/>
    <property type="molecule type" value="Genomic_DNA"/>
</dbReference>
<dbReference type="GO" id="GO:0008270">
    <property type="term" value="F:zinc ion binding"/>
    <property type="evidence" value="ECO:0007669"/>
    <property type="project" value="UniProtKB-KW"/>
</dbReference>
<keyword evidence="13" id="KW-1185">Reference proteome</keyword>
<dbReference type="Gene3D" id="3.30.160.60">
    <property type="entry name" value="Classic Zinc Finger"/>
    <property type="match status" value="2"/>
</dbReference>
<sequence length="604" mass="65371">MSSLQQQDNQSFPILHIPDFTEDKLKPSNSQFSPINTFINNPQPSASARAASTTASNNTTSPSSNSSPHSPISALSPASSTSSISKPSATNKLDSETSISPTTSRTLSSPPSTQVVNKQPTPPQENLLSCKWLNCTSQFANPELLYNHLCEVHVGRKSTNNLSLACRWDNCRVITVKRDHITSHIRVHVPLKPYKCDFCKKNFKRPQDLKKHVKTHADDSTKSAGGRNKSNSVGGAPLPGYINRASFSGSLNNHNDSYFDYNGYSQYPLHPRFKSDFGLEYGSGGLDYHAGNHAGFGGRNRLNSQSSGFGGFDQLSSTGGAQGPLSPPFDVDAAAAAMAASRKRSLEATADFIEYIKRARVAPNYTHDMAARLSTIEQLVGIIPPGPPNYNGGGGGGFDFGGRNHQLPPFRSHQDLLEADQFFAQLSSNLPTTKQQASQQQGEKSETLLGNFNNSVPTTNANRSLNVYPTLGSDLKQSPLQQHSSPQQASPQQQQALQSDFPLGSPNSANKNQYPQLASRYDYDNGRRFSVGVQQRAAKSNDDATLELTEQMAGLELDTVARHARIIAVIRGLLQELIESSCTDDDDATGSTASSVSYPTITAY</sequence>
<evidence type="ECO:0000256" key="1">
    <source>
        <dbReference type="ARBA" id="ARBA00004123"/>
    </source>
</evidence>
<dbReference type="AlphaFoldDB" id="A0A0J9XA13"/>
<evidence type="ECO:0000256" key="6">
    <source>
        <dbReference type="ARBA" id="ARBA00022833"/>
    </source>
</evidence>
<dbReference type="OrthoDB" id="6155966at2759"/>
<feature type="compositionally biased region" description="Polar residues" evidence="10">
    <location>
        <begin position="114"/>
        <end position="123"/>
    </location>
</feature>
<dbReference type="FunFam" id="3.30.160.60:FF:002343">
    <property type="entry name" value="Zinc finger protein 33A"/>
    <property type="match status" value="1"/>
</dbReference>
<feature type="domain" description="C2H2-type" evidence="11">
    <location>
        <begin position="128"/>
        <end position="158"/>
    </location>
</feature>
<feature type="compositionally biased region" description="Low complexity" evidence="10">
    <location>
        <begin position="477"/>
        <end position="499"/>
    </location>
</feature>
<dbReference type="PROSITE" id="PS50157">
    <property type="entry name" value="ZINC_FINGER_C2H2_2"/>
    <property type="match status" value="3"/>
</dbReference>
<comment type="caution">
    <text evidence="12">The sequence shown here is derived from an EMBL/GenBank/DDBJ whole genome shotgun (WGS) entry which is preliminary data.</text>
</comment>
<evidence type="ECO:0000256" key="3">
    <source>
        <dbReference type="ARBA" id="ARBA00022723"/>
    </source>
</evidence>
<dbReference type="PROSITE" id="PS00028">
    <property type="entry name" value="ZINC_FINGER_C2H2_1"/>
    <property type="match status" value="2"/>
</dbReference>
<evidence type="ECO:0000256" key="7">
    <source>
        <dbReference type="ARBA" id="ARBA00023242"/>
    </source>
</evidence>
<feature type="compositionally biased region" description="Low complexity" evidence="10">
    <location>
        <begin position="40"/>
        <end position="113"/>
    </location>
</feature>
<reference evidence="12" key="1">
    <citation type="submission" date="2014-03" db="EMBL/GenBank/DDBJ databases">
        <authorList>
            <person name="Casaregola S."/>
        </authorList>
    </citation>
    <scope>NUCLEOTIDE SEQUENCE [LARGE SCALE GENOMIC DNA]</scope>
    <source>
        <strain evidence="12">CLIB 918</strain>
    </source>
</reference>
<feature type="compositionally biased region" description="Polar residues" evidence="10">
    <location>
        <begin position="27"/>
        <end position="39"/>
    </location>
</feature>
<protein>
    <submittedName>
        <fullName evidence="12">Similar to Saccharomyces cerevisiae YHL027W RIM101 Transcriptional repressor involved in response to pH and in cell wall construction</fullName>
    </submittedName>
</protein>
<dbReference type="InterPro" id="IPR050806">
    <property type="entry name" value="pacC/RIM101"/>
</dbReference>
<gene>
    <name evidence="12" type="ORF">BN980_GECA07s02177g</name>
</gene>
<keyword evidence="5 9" id="KW-0863">Zinc-finger</keyword>
<evidence type="ECO:0000259" key="11">
    <source>
        <dbReference type="PROSITE" id="PS50157"/>
    </source>
</evidence>
<dbReference type="InterPro" id="IPR036236">
    <property type="entry name" value="Znf_C2H2_sf"/>
</dbReference>
<dbReference type="GO" id="GO:0005634">
    <property type="term" value="C:nucleus"/>
    <property type="evidence" value="ECO:0007669"/>
    <property type="project" value="UniProtKB-SubCell"/>
</dbReference>
<feature type="region of interest" description="Disordered" evidence="10">
    <location>
        <begin position="209"/>
        <end position="237"/>
    </location>
</feature>
<feature type="region of interest" description="Disordered" evidence="10">
    <location>
        <begin position="1"/>
        <end position="123"/>
    </location>
</feature>